<evidence type="ECO:0000256" key="6">
    <source>
        <dbReference type="ARBA" id="ARBA00022741"/>
    </source>
</evidence>
<keyword evidence="7" id="KW-0067">ATP-binding</keyword>
<dbReference type="PIRSF" id="PIRSF001549">
    <property type="entry name" value="His-tRNA_synth"/>
    <property type="match status" value="1"/>
</dbReference>
<evidence type="ECO:0000256" key="8">
    <source>
        <dbReference type="ARBA" id="ARBA00022917"/>
    </source>
</evidence>
<dbReference type="InterPro" id="IPR006195">
    <property type="entry name" value="aa-tRNA-synth_II"/>
</dbReference>
<dbReference type="Proteomes" id="UP000318582">
    <property type="component" value="Unassembled WGS sequence"/>
</dbReference>
<dbReference type="InterPro" id="IPR041715">
    <property type="entry name" value="HisRS-like_core"/>
</dbReference>
<dbReference type="SUPFAM" id="SSF55681">
    <property type="entry name" value="Class II aaRS and biotin synthetases"/>
    <property type="match status" value="1"/>
</dbReference>
<dbReference type="NCBIfam" id="TIGR00442">
    <property type="entry name" value="hisS"/>
    <property type="match status" value="1"/>
</dbReference>
<gene>
    <name evidence="17" type="primary">HTS1</name>
    <name evidence="17" type="ORF">PhCBS80983_g00477</name>
</gene>
<feature type="binding site" evidence="14">
    <location>
        <begin position="161"/>
        <end position="163"/>
    </location>
    <ligand>
        <name>L-histidine</name>
        <dbReference type="ChEBI" id="CHEBI:57595"/>
    </ligand>
</feature>
<evidence type="ECO:0000256" key="3">
    <source>
        <dbReference type="ARBA" id="ARBA00012815"/>
    </source>
</evidence>
<dbReference type="GO" id="GO:0005524">
    <property type="term" value="F:ATP binding"/>
    <property type="evidence" value="ECO:0007669"/>
    <property type="project" value="UniProtKB-KW"/>
</dbReference>
<evidence type="ECO:0000256" key="2">
    <source>
        <dbReference type="ARBA" id="ARBA00008226"/>
    </source>
</evidence>
<keyword evidence="8" id="KW-0648">Protein biosynthesis</keyword>
<evidence type="ECO:0000256" key="7">
    <source>
        <dbReference type="ARBA" id="ARBA00022840"/>
    </source>
</evidence>
<sequence>MTADNSAALAELEELIAACRLQNKEHKKTGNKEALALGLEQLKELSKKKTELLPPKIKGEAGAKGDQGKMKKTEAEKVEDEAKAFTLKTPKGTKDYDEKDMAVREQIFSKITSIFKRHGAITIDTPVFELKEILSGKYGEDSKLIYDLEDQGGEKCSLRYDLTVPFARYLAENGVSNMKRYHIAKVYRRDQPAMNRGRMREFYQCDFDIAGTYDQMVPDAEAVRVMSEILTSLDIGSFTIKINHRRILDGMFEVCGVPADKIRTISSAVDKLDKMTWADVKKEMVEEKGLSPEVADRIGEYVKLKGSRELCDKLDADAKLSGNANAKAGIDDMRVLLRYLEIFNVLPRVSFDLSLARGLDYYTGVIYEAVVNSSPSVLNGEPVGVGSVAAGGRYDDLVGMFSGNKKIPCVGISIGVERVFTIISGQRDRSTIKSNATEVYVIGLGEGFLQERMQICAQLWDAGVKAEYMFKKKPRNLQVQFEVCDKEQIPLAIIVGKQEVDNGVVKIRKMVKDNVDSVDKEVTVERSSLVESVQKLLKAI</sequence>
<dbReference type="GO" id="GO:0006427">
    <property type="term" value="P:histidyl-tRNA aminoacylation"/>
    <property type="evidence" value="ECO:0007669"/>
    <property type="project" value="InterPro"/>
</dbReference>
<feature type="region of interest" description="Disordered" evidence="15">
    <location>
        <begin position="50"/>
        <end position="75"/>
    </location>
</feature>
<evidence type="ECO:0000256" key="1">
    <source>
        <dbReference type="ARBA" id="ARBA00004496"/>
    </source>
</evidence>
<accession>A0A507EGM5</accession>
<dbReference type="InterPro" id="IPR033656">
    <property type="entry name" value="HisRS_anticodon"/>
</dbReference>
<dbReference type="HAMAP" id="MF_00127">
    <property type="entry name" value="His_tRNA_synth"/>
    <property type="match status" value="1"/>
</dbReference>
<dbReference type="PANTHER" id="PTHR11476">
    <property type="entry name" value="HISTIDYL-TRNA SYNTHETASE"/>
    <property type="match status" value="1"/>
</dbReference>
<dbReference type="FunFam" id="3.40.50.800:FF:000015">
    <property type="entry name" value="Histidyl-tRNA synthetase, mitochondrial"/>
    <property type="match status" value="1"/>
</dbReference>
<dbReference type="GO" id="GO:0003723">
    <property type="term" value="F:RNA binding"/>
    <property type="evidence" value="ECO:0007669"/>
    <property type="project" value="TreeGrafter"/>
</dbReference>
<evidence type="ECO:0000256" key="15">
    <source>
        <dbReference type="SAM" id="MobiDB-lite"/>
    </source>
</evidence>
<dbReference type="STRING" id="109895.A0A507EGM5"/>
<feature type="binding site" evidence="14">
    <location>
        <position position="204"/>
    </location>
    <ligand>
        <name>L-histidine</name>
        <dbReference type="ChEBI" id="CHEBI:57595"/>
    </ligand>
</feature>
<evidence type="ECO:0000256" key="9">
    <source>
        <dbReference type="ARBA" id="ARBA00023146"/>
    </source>
</evidence>
<keyword evidence="4" id="KW-0963">Cytoplasm</keyword>
<dbReference type="PANTHER" id="PTHR11476:SF7">
    <property type="entry name" value="HISTIDINE--TRNA LIGASE"/>
    <property type="match status" value="1"/>
</dbReference>
<evidence type="ECO:0000313" key="17">
    <source>
        <dbReference type="EMBL" id="TPX62416.1"/>
    </source>
</evidence>
<dbReference type="Gene3D" id="3.30.930.10">
    <property type="entry name" value="Bira Bifunctional Protein, Domain 2"/>
    <property type="match status" value="1"/>
</dbReference>
<organism evidence="17 18">
    <name type="scientific">Powellomyces hirtus</name>
    <dbReference type="NCBI Taxonomy" id="109895"/>
    <lineage>
        <taxon>Eukaryota</taxon>
        <taxon>Fungi</taxon>
        <taxon>Fungi incertae sedis</taxon>
        <taxon>Chytridiomycota</taxon>
        <taxon>Chytridiomycota incertae sedis</taxon>
        <taxon>Chytridiomycetes</taxon>
        <taxon>Spizellomycetales</taxon>
        <taxon>Powellomycetaceae</taxon>
        <taxon>Powellomyces</taxon>
    </lineage>
</organism>
<dbReference type="EC" id="6.1.1.21" evidence="3"/>
<dbReference type="InterPro" id="IPR036621">
    <property type="entry name" value="Anticodon-bd_dom_sf"/>
</dbReference>
<name>A0A507EGM5_9FUNG</name>
<evidence type="ECO:0000256" key="12">
    <source>
        <dbReference type="ARBA" id="ARBA00058343"/>
    </source>
</evidence>
<dbReference type="GO" id="GO:0005829">
    <property type="term" value="C:cytosol"/>
    <property type="evidence" value="ECO:0007669"/>
    <property type="project" value="TreeGrafter"/>
</dbReference>
<feature type="binding site" evidence="14">
    <location>
        <position position="188"/>
    </location>
    <ligand>
        <name>L-histidine</name>
        <dbReference type="ChEBI" id="CHEBI:57595"/>
    </ligand>
</feature>
<feature type="binding site" evidence="14">
    <location>
        <position position="357"/>
    </location>
    <ligand>
        <name>L-histidine</name>
        <dbReference type="ChEBI" id="CHEBI:57595"/>
    </ligand>
</feature>
<comment type="catalytic activity">
    <reaction evidence="11">
        <text>tRNA(His) + L-histidine + ATP = L-histidyl-tRNA(His) + AMP + diphosphate + H(+)</text>
        <dbReference type="Rhea" id="RHEA:17313"/>
        <dbReference type="Rhea" id="RHEA-COMP:9665"/>
        <dbReference type="Rhea" id="RHEA-COMP:9689"/>
        <dbReference type="ChEBI" id="CHEBI:15378"/>
        <dbReference type="ChEBI" id="CHEBI:30616"/>
        <dbReference type="ChEBI" id="CHEBI:33019"/>
        <dbReference type="ChEBI" id="CHEBI:57595"/>
        <dbReference type="ChEBI" id="CHEBI:78442"/>
        <dbReference type="ChEBI" id="CHEBI:78527"/>
        <dbReference type="ChEBI" id="CHEBI:456215"/>
        <dbReference type="EC" id="6.1.1.21"/>
    </reaction>
</comment>
<dbReference type="InterPro" id="IPR004154">
    <property type="entry name" value="Anticodon-bd"/>
</dbReference>
<comment type="subcellular location">
    <subcellularLocation>
        <location evidence="1">Cytoplasm</location>
    </subcellularLocation>
</comment>
<dbReference type="Gene3D" id="3.40.50.800">
    <property type="entry name" value="Anticodon-binding domain"/>
    <property type="match status" value="1"/>
</dbReference>
<proteinExistence type="inferred from homology"/>
<dbReference type="Pfam" id="PF03129">
    <property type="entry name" value="HGTP_anticodon"/>
    <property type="match status" value="1"/>
</dbReference>
<comment type="function">
    <text evidence="12">Catalyzes the aminoacylation of histidyl-tRNA in both the cytoplasm and the mitochondrion.</text>
</comment>
<dbReference type="EMBL" id="QEAQ01000003">
    <property type="protein sequence ID" value="TPX62416.1"/>
    <property type="molecule type" value="Genomic_DNA"/>
</dbReference>
<dbReference type="CDD" id="cd00773">
    <property type="entry name" value="HisRS-like_core"/>
    <property type="match status" value="1"/>
</dbReference>
<dbReference type="Pfam" id="PF13393">
    <property type="entry name" value="tRNA-synt_His"/>
    <property type="match status" value="1"/>
</dbReference>
<evidence type="ECO:0000256" key="11">
    <source>
        <dbReference type="ARBA" id="ARBA00047639"/>
    </source>
</evidence>
<reference evidence="17 18" key="1">
    <citation type="journal article" date="2019" name="Sci. Rep.">
        <title>Comparative genomics of chytrid fungi reveal insights into the obligate biotrophic and pathogenic lifestyle of Synchytrium endobioticum.</title>
        <authorList>
            <person name="van de Vossenberg B.T.L.H."/>
            <person name="Warris S."/>
            <person name="Nguyen H.D.T."/>
            <person name="van Gent-Pelzer M.P.E."/>
            <person name="Joly D.L."/>
            <person name="van de Geest H.C."/>
            <person name="Bonants P.J.M."/>
            <person name="Smith D.S."/>
            <person name="Levesque C.A."/>
            <person name="van der Lee T.A.J."/>
        </authorList>
    </citation>
    <scope>NUCLEOTIDE SEQUENCE [LARGE SCALE GENOMIC DNA]</scope>
    <source>
        <strain evidence="17 18">CBS 809.83</strain>
    </source>
</reference>
<keyword evidence="6" id="KW-0547">Nucleotide-binding</keyword>
<evidence type="ECO:0000256" key="14">
    <source>
        <dbReference type="PIRSR" id="PIRSR001549-1"/>
    </source>
</evidence>
<dbReference type="InterPro" id="IPR045864">
    <property type="entry name" value="aa-tRNA-synth_II/BPL/LPL"/>
</dbReference>
<keyword evidence="5 17" id="KW-0436">Ligase</keyword>
<dbReference type="FunFam" id="3.30.930.10:FF:000021">
    <property type="entry name" value="Probable histidine--tRNA ligase, mitochondrial"/>
    <property type="match status" value="1"/>
</dbReference>
<dbReference type="SUPFAM" id="SSF52954">
    <property type="entry name" value="Class II aaRS ABD-related"/>
    <property type="match status" value="1"/>
</dbReference>
<comment type="caution">
    <text evidence="17">The sequence shown here is derived from an EMBL/GenBank/DDBJ whole genome shotgun (WGS) entry which is preliminary data.</text>
</comment>
<evidence type="ECO:0000313" key="18">
    <source>
        <dbReference type="Proteomes" id="UP000318582"/>
    </source>
</evidence>
<evidence type="ECO:0000256" key="5">
    <source>
        <dbReference type="ARBA" id="ARBA00022598"/>
    </source>
</evidence>
<evidence type="ECO:0000256" key="4">
    <source>
        <dbReference type="ARBA" id="ARBA00022490"/>
    </source>
</evidence>
<feature type="binding site" evidence="14">
    <location>
        <begin position="361"/>
        <end position="362"/>
    </location>
    <ligand>
        <name>L-histidine</name>
        <dbReference type="ChEBI" id="CHEBI:57595"/>
    </ligand>
</feature>
<evidence type="ECO:0000256" key="13">
    <source>
        <dbReference type="ARBA" id="ARBA00067413"/>
    </source>
</evidence>
<dbReference type="CDD" id="cd00859">
    <property type="entry name" value="HisRS_anticodon"/>
    <property type="match status" value="1"/>
</dbReference>
<dbReference type="AlphaFoldDB" id="A0A507EGM5"/>
<feature type="binding site" evidence="14">
    <location>
        <position position="208"/>
    </location>
    <ligand>
        <name>L-histidine</name>
        <dbReference type="ChEBI" id="CHEBI:57595"/>
    </ligand>
</feature>
<dbReference type="GO" id="GO:0004821">
    <property type="term" value="F:histidine-tRNA ligase activity"/>
    <property type="evidence" value="ECO:0007669"/>
    <property type="project" value="UniProtKB-EC"/>
</dbReference>
<comment type="similarity">
    <text evidence="2">Belongs to the class-II aminoacyl-tRNA synthetase family.</text>
</comment>
<dbReference type="InterPro" id="IPR015807">
    <property type="entry name" value="His-tRNA-ligase"/>
</dbReference>
<evidence type="ECO:0000256" key="10">
    <source>
        <dbReference type="ARBA" id="ARBA00030619"/>
    </source>
</evidence>
<protein>
    <recommendedName>
        <fullName evidence="13">Histidine--tRNA ligase, mitochondrial</fullName>
        <ecNumber evidence="3">6.1.1.21</ecNumber>
    </recommendedName>
    <alternativeName>
        <fullName evidence="10">Histidyl-tRNA synthetase</fullName>
    </alternativeName>
</protein>
<keyword evidence="9" id="KW-0030">Aminoacyl-tRNA synthetase</keyword>
<feature type="domain" description="Aminoacyl-transfer RNA synthetases class-II family profile" evidence="16">
    <location>
        <begin position="92"/>
        <end position="483"/>
    </location>
</feature>
<keyword evidence="18" id="KW-1185">Reference proteome</keyword>
<dbReference type="InterPro" id="IPR004516">
    <property type="entry name" value="HisRS/HisZ"/>
</dbReference>
<evidence type="ECO:0000259" key="16">
    <source>
        <dbReference type="PROSITE" id="PS50862"/>
    </source>
</evidence>
<dbReference type="GO" id="GO:0032543">
    <property type="term" value="P:mitochondrial translation"/>
    <property type="evidence" value="ECO:0007669"/>
    <property type="project" value="TreeGrafter"/>
</dbReference>
<dbReference type="PROSITE" id="PS50862">
    <property type="entry name" value="AA_TRNA_LIGASE_II"/>
    <property type="match status" value="1"/>
</dbReference>
<dbReference type="GO" id="GO:0005739">
    <property type="term" value="C:mitochondrion"/>
    <property type="evidence" value="ECO:0007669"/>
    <property type="project" value="TreeGrafter"/>
</dbReference>